<dbReference type="STRING" id="683960.A0A1E3NW29"/>
<dbReference type="InterPro" id="IPR027417">
    <property type="entry name" value="P-loop_NTPase"/>
</dbReference>
<accession>A0A1E3NW29</accession>
<dbReference type="Proteomes" id="UP000094112">
    <property type="component" value="Unassembled WGS sequence"/>
</dbReference>
<protein>
    <recommendedName>
        <fullName evidence="1">CobW C-terminal domain-containing protein</fullName>
    </recommendedName>
</protein>
<evidence type="ECO:0000313" key="2">
    <source>
        <dbReference type="EMBL" id="ODQ57324.1"/>
    </source>
</evidence>
<dbReference type="InterPro" id="IPR011629">
    <property type="entry name" value="CobW-like_C"/>
</dbReference>
<evidence type="ECO:0000259" key="1">
    <source>
        <dbReference type="SMART" id="SM00833"/>
    </source>
</evidence>
<dbReference type="RefSeq" id="XP_019036531.1">
    <property type="nucleotide sequence ID" value="XM_019185251.1"/>
</dbReference>
<dbReference type="SUPFAM" id="SSF90002">
    <property type="entry name" value="Hypothetical protein YjiA, C-terminal domain"/>
    <property type="match status" value="1"/>
</dbReference>
<keyword evidence="3" id="KW-1185">Reference proteome</keyword>
<dbReference type="GeneID" id="30202497"/>
<sequence>MSLKLANRDPIPITLLSGFLGAGKTTLLEHILTSNHGLKIAVVINDMASVNIDAELISNHKVTTVKEQLIQLQNGCICCTLRGDLLEELASLAKDNQFQYIVIESSGASEPMLIAETFTHEYSEMLKQLYTDLQKSHENNEIVGNVVKLGGLSAIATIDTCVTVVDAFNFISNFETVEFARDANGDVPEKTLSDLMVDQLEFANVIIINKASAVNAETQYKIREVINNLNPSARIISTDYCQIDVSQILNTKMFDFHQAMHSSGWLKSFEEEIERRKAPPIRHESELEYGLNNFVYISKRPFHPVRLYNFLVDKFILIEDSFIHENDPNSIIIKKRNSVFGSVVRSKGFFWLATRFLMKGEWSCAGSMLTLKNGNPWFSIMGQYDAKEDIYNNGDLISRLFADRRQEIVFIGLFMNKNAIIQELDKCLVNDRELMAIEKIVFEASSYMEIENNLQLLFEDPFEEWGIHFGSGPVDVEYEEDEDLMDEEMDTQT</sequence>
<dbReference type="PANTHER" id="PTHR43603">
    <property type="entry name" value="COBW DOMAIN-CONTAINING PROTEIN DDB_G0274527"/>
    <property type="match status" value="1"/>
</dbReference>
<dbReference type="AlphaFoldDB" id="A0A1E3NW29"/>
<dbReference type="InterPro" id="IPR051927">
    <property type="entry name" value="Zn_Chap_cDPG_Synth"/>
</dbReference>
<evidence type="ECO:0000313" key="3">
    <source>
        <dbReference type="Proteomes" id="UP000094112"/>
    </source>
</evidence>
<gene>
    <name evidence="2" type="ORF">WICANDRAFT_81538</name>
</gene>
<reference evidence="2 3" key="1">
    <citation type="journal article" date="2016" name="Proc. Natl. Acad. Sci. U.S.A.">
        <title>Comparative genomics of biotechnologically important yeasts.</title>
        <authorList>
            <person name="Riley R."/>
            <person name="Haridas S."/>
            <person name="Wolfe K.H."/>
            <person name="Lopes M.R."/>
            <person name="Hittinger C.T."/>
            <person name="Goeker M."/>
            <person name="Salamov A.A."/>
            <person name="Wisecaver J.H."/>
            <person name="Long T.M."/>
            <person name="Calvey C.H."/>
            <person name="Aerts A.L."/>
            <person name="Barry K.W."/>
            <person name="Choi C."/>
            <person name="Clum A."/>
            <person name="Coughlan A.Y."/>
            <person name="Deshpande S."/>
            <person name="Douglass A.P."/>
            <person name="Hanson S.J."/>
            <person name="Klenk H.-P."/>
            <person name="LaButti K.M."/>
            <person name="Lapidus A."/>
            <person name="Lindquist E.A."/>
            <person name="Lipzen A.M."/>
            <person name="Meier-Kolthoff J.P."/>
            <person name="Ohm R.A."/>
            <person name="Otillar R.P."/>
            <person name="Pangilinan J.L."/>
            <person name="Peng Y."/>
            <person name="Rokas A."/>
            <person name="Rosa C.A."/>
            <person name="Scheuner C."/>
            <person name="Sibirny A.A."/>
            <person name="Slot J.C."/>
            <person name="Stielow J.B."/>
            <person name="Sun H."/>
            <person name="Kurtzman C.P."/>
            <person name="Blackwell M."/>
            <person name="Grigoriev I.V."/>
            <person name="Jeffries T.W."/>
        </authorList>
    </citation>
    <scope>NUCLEOTIDE SEQUENCE [LARGE SCALE GENOMIC DNA]</scope>
    <source>
        <strain evidence="3">ATCC 58044 / CBS 1984 / NCYC 433 / NRRL Y-366-8</strain>
    </source>
</reference>
<dbReference type="OrthoDB" id="272672at2759"/>
<dbReference type="EMBL" id="KV454214">
    <property type="protein sequence ID" value="ODQ57324.1"/>
    <property type="molecule type" value="Genomic_DNA"/>
</dbReference>
<dbReference type="Gene3D" id="3.40.50.300">
    <property type="entry name" value="P-loop containing nucleotide triphosphate hydrolases"/>
    <property type="match status" value="1"/>
</dbReference>
<dbReference type="InterPro" id="IPR003495">
    <property type="entry name" value="CobW/HypB/UreG_nucleotide-bd"/>
</dbReference>
<dbReference type="Pfam" id="PF07683">
    <property type="entry name" value="CobW_C"/>
    <property type="match status" value="1"/>
</dbReference>
<dbReference type="Pfam" id="PF02492">
    <property type="entry name" value="cobW"/>
    <property type="match status" value="2"/>
</dbReference>
<name>A0A1E3NW29_WICAA</name>
<proteinExistence type="predicted"/>
<organism evidence="2 3">
    <name type="scientific">Wickerhamomyces anomalus (strain ATCC 58044 / CBS 1984 / NCYC 433 / NRRL Y-366-8)</name>
    <name type="common">Yeast</name>
    <name type="synonym">Hansenula anomala</name>
    <dbReference type="NCBI Taxonomy" id="683960"/>
    <lineage>
        <taxon>Eukaryota</taxon>
        <taxon>Fungi</taxon>
        <taxon>Dikarya</taxon>
        <taxon>Ascomycota</taxon>
        <taxon>Saccharomycotina</taxon>
        <taxon>Saccharomycetes</taxon>
        <taxon>Phaffomycetales</taxon>
        <taxon>Wickerhamomycetaceae</taxon>
        <taxon>Wickerhamomyces</taxon>
    </lineage>
</organism>
<dbReference type="CDD" id="cd03112">
    <property type="entry name" value="CobW-like"/>
    <property type="match status" value="1"/>
</dbReference>
<feature type="domain" description="CobW C-terminal" evidence="1">
    <location>
        <begin position="291"/>
        <end position="428"/>
    </location>
</feature>
<dbReference type="SUPFAM" id="SSF52540">
    <property type="entry name" value="P-loop containing nucleoside triphosphate hydrolases"/>
    <property type="match status" value="1"/>
</dbReference>
<dbReference type="PANTHER" id="PTHR43603:SF1">
    <property type="entry name" value="ZINC-REGULATED GTPASE METALLOPROTEIN ACTIVATOR 1"/>
    <property type="match status" value="1"/>
</dbReference>
<dbReference type="SMART" id="SM00833">
    <property type="entry name" value="CobW_C"/>
    <property type="match status" value="1"/>
</dbReference>